<keyword evidence="2" id="KW-1185">Reference proteome</keyword>
<evidence type="ECO:0000313" key="2">
    <source>
        <dbReference type="Proteomes" id="UP001140091"/>
    </source>
</evidence>
<dbReference type="AlphaFoldDB" id="A0A9W8J431"/>
<reference evidence="1" key="1">
    <citation type="submission" date="2022-06" db="EMBL/GenBank/DDBJ databases">
        <title>Genome Sequence of Candolleomyces eurysporus.</title>
        <authorList>
            <person name="Buettner E."/>
        </authorList>
    </citation>
    <scope>NUCLEOTIDE SEQUENCE</scope>
    <source>
        <strain evidence="1">VTCC 930004</strain>
    </source>
</reference>
<dbReference type="InterPro" id="IPR008922">
    <property type="entry name" value="Di-copper_centre_dom_sf"/>
</dbReference>
<comment type="caution">
    <text evidence="1">The sequence shown here is derived from an EMBL/GenBank/DDBJ whole genome shotgun (WGS) entry which is preliminary data.</text>
</comment>
<dbReference type="Proteomes" id="UP001140091">
    <property type="component" value="Unassembled WGS sequence"/>
</dbReference>
<proteinExistence type="predicted"/>
<sequence length="102" mass="11788">MSKPYLIVGREGVYPRLEIRDLQKKTEQFTLFIHALHEIQKSGYRPEAARFRDLGGIHGLPYERWRGDPVSPDEPQPEAISGGYCSHGCENIYPTRKDLLYQ</sequence>
<organism evidence="1 2">
    <name type="scientific">Candolleomyces eurysporus</name>
    <dbReference type="NCBI Taxonomy" id="2828524"/>
    <lineage>
        <taxon>Eukaryota</taxon>
        <taxon>Fungi</taxon>
        <taxon>Dikarya</taxon>
        <taxon>Basidiomycota</taxon>
        <taxon>Agaricomycotina</taxon>
        <taxon>Agaricomycetes</taxon>
        <taxon>Agaricomycetidae</taxon>
        <taxon>Agaricales</taxon>
        <taxon>Agaricineae</taxon>
        <taxon>Psathyrellaceae</taxon>
        <taxon>Candolleomyces</taxon>
    </lineage>
</organism>
<feature type="non-terminal residue" evidence="1">
    <location>
        <position position="1"/>
    </location>
</feature>
<protein>
    <submittedName>
        <fullName evidence="1">Uncharacterized protein</fullName>
    </submittedName>
</protein>
<evidence type="ECO:0000313" key="1">
    <source>
        <dbReference type="EMBL" id="KAJ2928736.1"/>
    </source>
</evidence>
<accession>A0A9W8J431</accession>
<dbReference type="Gene3D" id="1.10.1280.10">
    <property type="entry name" value="Di-copper center containing domain from catechol oxidase"/>
    <property type="match status" value="1"/>
</dbReference>
<name>A0A9W8J431_9AGAR</name>
<dbReference type="EMBL" id="JANBPK010000920">
    <property type="protein sequence ID" value="KAJ2928736.1"/>
    <property type="molecule type" value="Genomic_DNA"/>
</dbReference>
<gene>
    <name evidence="1" type="ORF">H1R20_g8358</name>
</gene>
<dbReference type="OrthoDB" id="6132182at2759"/>